<reference evidence="2" key="1">
    <citation type="submission" date="2021-03" db="EMBL/GenBank/DDBJ databases">
        <authorList>
            <person name="Sun Q."/>
        </authorList>
    </citation>
    <scope>NUCLEOTIDE SEQUENCE</scope>
    <source>
        <strain evidence="2">CCM 8862</strain>
    </source>
</reference>
<keyword evidence="1" id="KW-1133">Transmembrane helix</keyword>
<accession>A0A939E2F3</accession>
<feature type="transmembrane region" description="Helical" evidence="1">
    <location>
        <begin position="12"/>
        <end position="37"/>
    </location>
</feature>
<comment type="caution">
    <text evidence="2">The sequence shown here is derived from an EMBL/GenBank/DDBJ whole genome shotgun (WGS) entry which is preliminary data.</text>
</comment>
<proteinExistence type="predicted"/>
<keyword evidence="1" id="KW-0812">Transmembrane</keyword>
<gene>
    <name evidence="2" type="ORF">JZY06_11475</name>
</gene>
<keyword evidence="1" id="KW-0472">Membrane</keyword>
<dbReference type="AlphaFoldDB" id="A0A939E2F3"/>
<dbReference type="Pfam" id="PF11021">
    <property type="entry name" value="DUF2613"/>
    <property type="match status" value="1"/>
</dbReference>
<dbReference type="RefSeq" id="WP_207279691.1">
    <property type="nucleotide sequence ID" value="NZ_JAFLEQ010000017.1"/>
</dbReference>
<dbReference type="InterPro" id="IPR022566">
    <property type="entry name" value="DUF2613"/>
</dbReference>
<evidence type="ECO:0000256" key="1">
    <source>
        <dbReference type="SAM" id="Phobius"/>
    </source>
</evidence>
<protein>
    <submittedName>
        <fullName evidence="2">DUF2613 family protein</fullName>
    </submittedName>
</protein>
<evidence type="ECO:0000313" key="2">
    <source>
        <dbReference type="EMBL" id="MBN9645225.1"/>
    </source>
</evidence>
<evidence type="ECO:0000313" key="3">
    <source>
        <dbReference type="Proteomes" id="UP000664332"/>
    </source>
</evidence>
<keyword evidence="3" id="KW-1185">Reference proteome</keyword>
<organism evidence="2 3">
    <name type="scientific">Corynebacterium mendelii</name>
    <dbReference type="NCBI Taxonomy" id="2765362"/>
    <lineage>
        <taxon>Bacteria</taxon>
        <taxon>Bacillati</taxon>
        <taxon>Actinomycetota</taxon>
        <taxon>Actinomycetes</taxon>
        <taxon>Mycobacteriales</taxon>
        <taxon>Corynebacteriaceae</taxon>
        <taxon>Corynebacterium</taxon>
    </lineage>
</organism>
<name>A0A939E2F3_9CORY</name>
<dbReference type="Proteomes" id="UP000664332">
    <property type="component" value="Unassembled WGS sequence"/>
</dbReference>
<sequence length="86" mass="8305">MAFESDSLNRRTVGPALAASVIGMVVGIAAIAGVAALGGGDDPAPQHTTGTVVDPLLGGPEYGSRQSVAGAEIANGHPASAPAADR</sequence>
<dbReference type="EMBL" id="JAFLEQ010000017">
    <property type="protein sequence ID" value="MBN9645225.1"/>
    <property type="molecule type" value="Genomic_DNA"/>
</dbReference>